<dbReference type="PANTHER" id="PTHR18964:SF149">
    <property type="entry name" value="BIFUNCTIONAL UDP-N-ACETYLGLUCOSAMINE 2-EPIMERASE_N-ACETYLMANNOSAMINE KINASE"/>
    <property type="match status" value="1"/>
</dbReference>
<accession>A0A2M9CGM9</accession>
<dbReference type="SUPFAM" id="SSF53067">
    <property type="entry name" value="Actin-like ATPase domain"/>
    <property type="match status" value="1"/>
</dbReference>
<dbReference type="Pfam" id="PF00480">
    <property type="entry name" value="ROK"/>
    <property type="match status" value="1"/>
</dbReference>
<comment type="caution">
    <text evidence="2">The sequence shown here is derived from an EMBL/GenBank/DDBJ whole genome shotgun (WGS) entry which is preliminary data.</text>
</comment>
<comment type="similarity">
    <text evidence="1">Belongs to the ROK (NagC/XylR) family.</text>
</comment>
<dbReference type="RefSeq" id="WP_100363425.1">
    <property type="nucleotide sequence ID" value="NZ_PGFF01000001.1"/>
</dbReference>
<evidence type="ECO:0000313" key="2">
    <source>
        <dbReference type="EMBL" id="PJJ71081.1"/>
    </source>
</evidence>
<dbReference type="Proteomes" id="UP000228758">
    <property type="component" value="Unassembled WGS sequence"/>
</dbReference>
<dbReference type="PANTHER" id="PTHR18964">
    <property type="entry name" value="ROK (REPRESSOR, ORF, KINASE) FAMILY"/>
    <property type="match status" value="1"/>
</dbReference>
<dbReference type="Gene3D" id="3.30.420.40">
    <property type="match status" value="2"/>
</dbReference>
<sequence length="396" mass="40305">MTAPSPSVRGLGNESVRRENLASVLRLVHRNRTSGRSRSELTALTGLNRSTIAALVGELASLGLVAESEPESRTRVGRPSPVVTTTDTVLGIAVNPEIDAISVAVVGLGARVLARTRVPASATTSAQDAVALTATAIERIWRPFAAQHRNIGVGVAVPGLVRADDGLVRLAPHFGWVDEPFTALLSERIGLPVAAANDATLGVLAESTFGAGRGEPDVVYLNGGASGIGGGIISGGAPLLGAAGYAGELGHTLVNSAGIRCHCGASGCLETEVRRAPLLELTGLTDAEAGDLEGALAASDDPAVRAEVERQLDALAVALRNAVNTLNPRLIVLGGFLSALYAVAPEQLDDQLARQPLAAAREGVRIARAELGGDILSIGAAELAFAGVLGDPAASL</sequence>
<keyword evidence="2" id="KW-0808">Transferase</keyword>
<proteinExistence type="inferred from homology"/>
<keyword evidence="3" id="KW-1185">Reference proteome</keyword>
<dbReference type="EMBL" id="PGFF01000001">
    <property type="protein sequence ID" value="PJJ71081.1"/>
    <property type="molecule type" value="Genomic_DNA"/>
</dbReference>
<reference evidence="2 3" key="1">
    <citation type="submission" date="2017-11" db="EMBL/GenBank/DDBJ databases">
        <title>Genomic Encyclopedia of Archaeal and Bacterial Type Strains, Phase II (KMG-II): From Individual Species to Whole Genera.</title>
        <authorList>
            <person name="Goeker M."/>
        </authorList>
    </citation>
    <scope>NUCLEOTIDE SEQUENCE [LARGE SCALE GENOMIC DNA]</scope>
    <source>
        <strain evidence="2 3">DSM 27393</strain>
    </source>
</reference>
<keyword evidence="2" id="KW-0418">Kinase</keyword>
<organism evidence="2 3">
    <name type="scientific">Diaminobutyricimonas aerilata</name>
    <dbReference type="NCBI Taxonomy" id="1162967"/>
    <lineage>
        <taxon>Bacteria</taxon>
        <taxon>Bacillati</taxon>
        <taxon>Actinomycetota</taxon>
        <taxon>Actinomycetes</taxon>
        <taxon>Micrococcales</taxon>
        <taxon>Microbacteriaceae</taxon>
        <taxon>Diaminobutyricimonas</taxon>
    </lineage>
</organism>
<gene>
    <name evidence="2" type="ORF">CLV46_0618</name>
</gene>
<dbReference type="AlphaFoldDB" id="A0A2M9CGM9"/>
<name>A0A2M9CGM9_9MICO</name>
<dbReference type="InterPro" id="IPR036388">
    <property type="entry name" value="WH-like_DNA-bd_sf"/>
</dbReference>
<dbReference type="GO" id="GO:0016301">
    <property type="term" value="F:kinase activity"/>
    <property type="evidence" value="ECO:0007669"/>
    <property type="project" value="UniProtKB-KW"/>
</dbReference>
<protein>
    <submittedName>
        <fullName evidence="2">Putative NBD/HSP70 family sugar kinase</fullName>
    </submittedName>
</protein>
<dbReference type="SUPFAM" id="SSF46785">
    <property type="entry name" value="Winged helix' DNA-binding domain"/>
    <property type="match status" value="1"/>
</dbReference>
<evidence type="ECO:0000313" key="3">
    <source>
        <dbReference type="Proteomes" id="UP000228758"/>
    </source>
</evidence>
<dbReference type="InterPro" id="IPR000600">
    <property type="entry name" value="ROK"/>
</dbReference>
<evidence type="ECO:0000256" key="1">
    <source>
        <dbReference type="ARBA" id="ARBA00006479"/>
    </source>
</evidence>
<dbReference type="InterPro" id="IPR036390">
    <property type="entry name" value="WH_DNA-bd_sf"/>
</dbReference>
<dbReference type="InterPro" id="IPR043129">
    <property type="entry name" value="ATPase_NBD"/>
</dbReference>
<dbReference type="OrthoDB" id="5174513at2"/>
<dbReference type="Gene3D" id="1.10.10.10">
    <property type="entry name" value="Winged helix-like DNA-binding domain superfamily/Winged helix DNA-binding domain"/>
    <property type="match status" value="1"/>
</dbReference>